<evidence type="ECO:0000313" key="4">
    <source>
        <dbReference type="Proteomes" id="UP000247345"/>
    </source>
</evidence>
<feature type="compositionally biased region" description="Low complexity" evidence="1">
    <location>
        <begin position="317"/>
        <end position="329"/>
    </location>
</feature>
<feature type="region of interest" description="Disordered" evidence="1">
    <location>
        <begin position="1996"/>
        <end position="2021"/>
    </location>
</feature>
<gene>
    <name evidence="3" type="ORF">BTO14_00355</name>
</gene>
<feature type="region of interest" description="Disordered" evidence="1">
    <location>
        <begin position="1329"/>
        <end position="1348"/>
    </location>
</feature>
<feature type="compositionally biased region" description="Low complexity" evidence="1">
    <location>
        <begin position="1336"/>
        <end position="1345"/>
    </location>
</feature>
<organism evidence="3 4">
    <name type="scientific">Polaribacter butkevichii</name>
    <dbReference type="NCBI Taxonomy" id="218490"/>
    <lineage>
        <taxon>Bacteria</taxon>
        <taxon>Pseudomonadati</taxon>
        <taxon>Bacteroidota</taxon>
        <taxon>Flavobacteriia</taxon>
        <taxon>Flavobacteriales</taxon>
        <taxon>Flavobacteriaceae</taxon>
    </lineage>
</organism>
<dbReference type="GO" id="GO:0005509">
    <property type="term" value="F:calcium ion binding"/>
    <property type="evidence" value="ECO:0007669"/>
    <property type="project" value="InterPro"/>
</dbReference>
<dbReference type="InterPro" id="IPR028974">
    <property type="entry name" value="TSP_type-3_rpt"/>
</dbReference>
<feature type="region of interest" description="Disordered" evidence="1">
    <location>
        <begin position="2085"/>
        <end position="2106"/>
    </location>
</feature>
<sequence>MFKYLKKTKIFGGIFRFNVFNPANCALLNFKTASTIKLNKAHYLIISTLFLLAFQNVSGQNHPIFPNTQILKQGLDKQPGAIYLIEDVQIAANGSDINVDALLKIISFTGTPVISNIDQTQFVEDRFEPIITYDTPGEAVHWQIEFIIAGSADSNLNDAITFPLESYTLEVIDLDAGEWVEVSPNSYELAATTIITASPGTINSTRFNSETNTTDESVSIANTRSIVKLNFENVGILDFALGRNNNVPSTLRNISVGFLGEVVFSNPTVVVVNSPPVVVNSLNNTIIANNTFSKNVLTGSSDPDGDLDKNTVTLTDPNNPSNQGSNGNPLVIPGVGEYKVNNVGIVTFTPITDYIGDASVLFRVKDAYGASSNNGTLELTVLLDSDKDGVPDITDLDDDNDGILDTDEGYSRTPGKPACDGETILNFNNTYIEESGDGNSATFLQGEVFRFPNVADGIDALVTIVGFKNITTLPKLDDNSAGNNNAFQPQSSFSIANIGDQAWTEYKFDFVITNTTTPTIVNKFFVNFNDVDGNGNYGEQNWSQIPVDYVVNNPTELTITQPTSWIVGTAGYNEYPSVTNNFPQVNYSTEHGASSSYIIRLGAVARKNGVIATGRQHQVEFKCISNFINPDSITILDSDGDGIPNHLDLDSDNDGITDVVESGGKDNNKDGIADGNVGNTTTTLGIPSSANTGNTPANTDGDRFPDFIDIDADNDGIPDNIEAQTTTNYIAPSGIGSNMDDTNHNGIDDVYENNNTGLTPVDTDNDDSPDYLDSDADNDGIADIIENGDADNEIVDINADKDNDGLNDVFDDNDDSGTTGATVNDGSSSQQKVTNSSEIDTAFGDEDNNFPGTGDVDYRDLKDNDKDGIADYYDLDDDNDGILDTDEGCGNLIINGDFEGQDFASTTEFPNSDTNPSGTFIGTNFNTNTLKGWNYTQNLDGWVGGESPTWSTSTFADAYSGKQYLDVLGNNDKTGGVSNILSQTIATIPGTTYTLSFYWGEDIGHITGETVTLNLNVKDNTNPNIVNKTLTATAEGNVNGIIGAKKWYRFSTVFVASDTQTTISFKATPPTDGSLGAGAALDLVSVFANNCADTDGDGIPNAFDLDSDNDGIPDLVEAGGVDTDGNGKVDAIKADGTLVKDTNGNGLDDRYDVDNGGTAIENPDTDGDGIPNTQDLDADNDGIPDVIEAGGTDANGNGIADNFVDTDNDGFNDVVDGDVGQDGTSENTANALVVTGSDTDNDGKPNSYPNGDTDKDGLPNYVDLDADNDGIPDVIEAGGVDSNGDGKADGFIDADNDGFNDVVDGDPTNSLAIADDSLVANTNPLLVTGIDNDNNGTPDTIPTGDTDGDGIRDFLDLDADNDGIPDVIEAGGTDANGDGFADNFVDADKDGFNDVVDGDPTNSLAIADDSLVANTNPLLVTATDKDPANSSDVADGKPYTITTGDTDGDGIRDYLDLDSDNDGITDVLEAGGTDSDKDGKQDTTTDADKDGFDDAVDGDTNNDGTSNNIANVLVLTGTDSDTTDTTLDGKPNSYVKGDADTDGKPNFLDIDADNDGIPDNIEAQTTSGYIAPTGTTIADTNNNGVDDVYENLSTGEITIIPANTDISNDAIPDYLDTDSDNDGILDIAENGHTANVVSGTDSDNDGLDDAFDDNNDATIAGATVNDGLNSNNKVTDLTSLENSFGDEDNDFNPGTGDLDYRDIKDNDQDGIADNIDLDDDNDGIPDTIENGGNNAEGDEDGDGIPNYLDTTDNNGTGDGSTTDYTDSDNNGIPDVYDTDGDGIPNHFDLDSDNDGIPDLVEAGGVDTDGNGKIDAIKADGTLVNDVDNDGLDDRYDTDVTGGPNGNAIANPDSDGDGIPNTQDLDADNDGIPDVVEAGGTDANGDGLADGFVDTDNDGLNDLVDGDVAGTSNDQDNALILTGADTNNDGKPDSYVNGDTDNDGIPNFVDLDSDNDGIADIVEAGGVDTNGDGVVDYPISGDPTSMVDLDNDGLDDNYDTTGSTPSFTAGTPIANPDTDGDGIKDVLDLDSDNDGIPDVIEAGGTDTNGDGLADGFVDADNDGFNDLVDGDVTGTSNNQNNALVLTGTDTNNDGQPNSYTTGDTDGDGIPNHLDLDSDNDGITDIIEAGGTDTNKDGKVDAIATNGTLTTDINNDGFDDNVQNAPLVTTGS</sequence>
<feature type="compositionally biased region" description="Basic and acidic residues" evidence="1">
    <location>
        <begin position="663"/>
        <end position="672"/>
    </location>
</feature>
<dbReference type="SUPFAM" id="SSF103647">
    <property type="entry name" value="TSP type-3 repeat"/>
    <property type="match status" value="9"/>
</dbReference>
<evidence type="ECO:0000313" key="3">
    <source>
        <dbReference type="EMBL" id="PQJ71794.1"/>
    </source>
</evidence>
<accession>A0A2P6CA51</accession>
<feature type="compositionally biased region" description="Low complexity" evidence="1">
    <location>
        <begin position="1724"/>
        <end position="1735"/>
    </location>
</feature>
<feature type="region of interest" description="Disordered" evidence="1">
    <location>
        <begin position="1838"/>
        <end position="1871"/>
    </location>
</feature>
<dbReference type="EMBL" id="MSCK01000001">
    <property type="protein sequence ID" value="PQJ71794.1"/>
    <property type="molecule type" value="Genomic_DNA"/>
</dbReference>
<dbReference type="InterPro" id="IPR026395">
    <property type="entry name" value="CshA_fibril"/>
</dbReference>
<dbReference type="Pfam" id="PF19076">
    <property type="entry name" value="CshA_repeat"/>
    <property type="match status" value="1"/>
</dbReference>
<dbReference type="PANTHER" id="PTHR10199">
    <property type="entry name" value="THROMBOSPONDIN"/>
    <property type="match status" value="1"/>
</dbReference>
<feature type="region of interest" description="Disordered" evidence="1">
    <location>
        <begin position="648"/>
        <end position="705"/>
    </location>
</feature>
<keyword evidence="4" id="KW-1185">Reference proteome</keyword>
<dbReference type="Proteomes" id="UP000247345">
    <property type="component" value="Unassembled WGS sequence"/>
</dbReference>
<feature type="non-terminal residue" evidence="3">
    <location>
        <position position="2170"/>
    </location>
</feature>
<feature type="region of interest" description="Disordered" evidence="1">
    <location>
        <begin position="299"/>
        <end position="329"/>
    </location>
</feature>
<feature type="compositionally biased region" description="Basic and acidic residues" evidence="1">
    <location>
        <begin position="1474"/>
        <end position="1492"/>
    </location>
</feature>
<feature type="compositionally biased region" description="Low complexity" evidence="1">
    <location>
        <begin position="1749"/>
        <end position="1770"/>
    </location>
</feature>
<feature type="compositionally biased region" description="Low complexity" evidence="1">
    <location>
        <begin position="1498"/>
        <end position="1508"/>
    </location>
</feature>
<feature type="region of interest" description="Disordered" evidence="1">
    <location>
        <begin position="799"/>
        <end position="861"/>
    </location>
</feature>
<proteinExistence type="predicted"/>
<evidence type="ECO:0000259" key="2">
    <source>
        <dbReference type="Pfam" id="PF19076"/>
    </source>
</evidence>
<dbReference type="PANTHER" id="PTHR10199:SF119">
    <property type="entry name" value="RE20510P"/>
    <property type="match status" value="1"/>
</dbReference>
<feature type="region of interest" description="Disordered" evidence="1">
    <location>
        <begin position="1422"/>
        <end position="1541"/>
    </location>
</feature>
<feature type="domain" description="CshA" evidence="2">
    <location>
        <begin position="301"/>
        <end position="371"/>
    </location>
</feature>
<feature type="region of interest" description="Disordered" evidence="1">
    <location>
        <begin position="1710"/>
        <end position="1770"/>
    </location>
</feature>
<feature type="region of interest" description="Disordered" evidence="1">
    <location>
        <begin position="732"/>
        <end position="768"/>
    </location>
</feature>
<feature type="region of interest" description="Disordered" evidence="1">
    <location>
        <begin position="393"/>
        <end position="417"/>
    </location>
</feature>
<feature type="region of interest" description="Disordered" evidence="1">
    <location>
        <begin position="1148"/>
        <end position="1183"/>
    </location>
</feature>
<feature type="compositionally biased region" description="Polar residues" evidence="1">
    <location>
        <begin position="2085"/>
        <end position="2102"/>
    </location>
</feature>
<reference evidence="3 4" key="1">
    <citation type="submission" date="2016-12" db="EMBL/GenBank/DDBJ databases">
        <title>Trade-off between light-utilization and light-protection in marine flavobacteria.</title>
        <authorList>
            <person name="Kumagai Y."/>
            <person name="Yoshizawa S."/>
            <person name="Kogure K."/>
            <person name="Iwasaki W."/>
        </authorList>
    </citation>
    <scope>NUCLEOTIDE SEQUENCE [LARGE SCALE GENOMIC DNA]</scope>
    <source>
        <strain evidence="3 4">KCTC 12100</strain>
    </source>
</reference>
<feature type="region of interest" description="Disordered" evidence="1">
    <location>
        <begin position="1234"/>
        <end position="1258"/>
    </location>
</feature>
<name>A0A2P6CA51_9FLAO</name>
<comment type="caution">
    <text evidence="3">The sequence shown here is derived from an EMBL/GenBank/DDBJ whole genome shotgun (WGS) entry which is preliminary data.</text>
</comment>
<protein>
    <recommendedName>
        <fullName evidence="2">CshA domain-containing protein</fullName>
    </recommendedName>
</protein>
<evidence type="ECO:0000256" key="1">
    <source>
        <dbReference type="SAM" id="MobiDB-lite"/>
    </source>
</evidence>
<dbReference type="RefSeq" id="WP_211296683.1">
    <property type="nucleotide sequence ID" value="NZ_MSCK01000001.1"/>
</dbReference>
<dbReference type="Gene3D" id="4.10.1080.10">
    <property type="entry name" value="TSP type-3 repeat"/>
    <property type="match status" value="3"/>
</dbReference>
<feature type="compositionally biased region" description="Acidic residues" evidence="1">
    <location>
        <begin position="394"/>
        <end position="408"/>
    </location>
</feature>
<feature type="compositionally biased region" description="Low complexity" evidence="1">
    <location>
        <begin position="1515"/>
        <end position="1529"/>
    </location>
</feature>
<feature type="compositionally biased region" description="Polar residues" evidence="1">
    <location>
        <begin position="677"/>
        <end position="698"/>
    </location>
</feature>
<feature type="compositionally biased region" description="Polar residues" evidence="1">
    <location>
        <begin position="816"/>
        <end position="839"/>
    </location>
</feature>